<gene>
    <name evidence="1" type="ORF">QFC19_003221</name>
</gene>
<sequence length="381" mass="41813">MTANPFSPTTQNDYYVSTFSALSDATCLLSDAIATESINYSPKHRKSQSTPSRKINMKNLSLNLAPEVAGVQISPRAEKSNLQKSEANPPARRQTLTLSIPSLPLQTSPKRNNAPSLLRSNTDIVVGQTKTSLASALSSPFSAQVDSLSSQINDVNISEEQNIDVRLLLSRSGETVSSIQHQFPEELQELNLLDAYTSGPANVLNNCIFLYSDPVNSPRQIDINDYDLVINVARECADMSLEHLPHPGKRYMYVPWSHTSAILKELPTIINAISDFDDSDKPLLQPKRKILVHCQCGVSRSACVIVAYFMFKFGISVNQAYDLLKLGSAPQTPSKSGLMSPFVAAKSYKSVPSAYTIDACSLICPNMRLIFELMEFGDSLS</sequence>
<dbReference type="EMBL" id="JASBWR010000030">
    <property type="protein sequence ID" value="KAJ9106491.1"/>
    <property type="molecule type" value="Genomic_DNA"/>
</dbReference>
<dbReference type="Proteomes" id="UP001241377">
    <property type="component" value="Unassembled WGS sequence"/>
</dbReference>
<protein>
    <submittedName>
        <fullName evidence="1">Uncharacterized protein</fullName>
    </submittedName>
</protein>
<reference evidence="1" key="1">
    <citation type="submission" date="2023-04" db="EMBL/GenBank/DDBJ databases">
        <title>Draft Genome sequencing of Naganishia species isolated from polar environments using Oxford Nanopore Technology.</title>
        <authorList>
            <person name="Leo P."/>
            <person name="Venkateswaran K."/>
        </authorList>
    </citation>
    <scope>NUCLEOTIDE SEQUENCE</scope>
    <source>
        <strain evidence="1">MNA-CCFEE 5261</strain>
    </source>
</reference>
<evidence type="ECO:0000313" key="2">
    <source>
        <dbReference type="Proteomes" id="UP001241377"/>
    </source>
</evidence>
<evidence type="ECO:0000313" key="1">
    <source>
        <dbReference type="EMBL" id="KAJ9106491.1"/>
    </source>
</evidence>
<comment type="caution">
    <text evidence="1">The sequence shown here is derived from an EMBL/GenBank/DDBJ whole genome shotgun (WGS) entry which is preliminary data.</text>
</comment>
<proteinExistence type="predicted"/>
<keyword evidence="2" id="KW-1185">Reference proteome</keyword>
<name>A0ACC2W4Y8_9TREE</name>
<accession>A0ACC2W4Y8</accession>
<organism evidence="1 2">
    <name type="scientific">Naganishia cerealis</name>
    <dbReference type="NCBI Taxonomy" id="610337"/>
    <lineage>
        <taxon>Eukaryota</taxon>
        <taxon>Fungi</taxon>
        <taxon>Dikarya</taxon>
        <taxon>Basidiomycota</taxon>
        <taxon>Agaricomycotina</taxon>
        <taxon>Tremellomycetes</taxon>
        <taxon>Filobasidiales</taxon>
        <taxon>Filobasidiaceae</taxon>
        <taxon>Naganishia</taxon>
    </lineage>
</organism>